<dbReference type="CDD" id="cd06327">
    <property type="entry name" value="PBP1_SBP-like"/>
    <property type="match status" value="1"/>
</dbReference>
<dbReference type="Proteomes" id="UP000663444">
    <property type="component" value="Chromosome"/>
</dbReference>
<feature type="domain" description="Leucine-binding protein" evidence="3">
    <location>
        <begin position="43"/>
        <end position="385"/>
    </location>
</feature>
<dbReference type="EMBL" id="CP064781">
    <property type="protein sequence ID" value="QRJ62581.1"/>
    <property type="molecule type" value="Genomic_DNA"/>
</dbReference>
<dbReference type="InterPro" id="IPR028081">
    <property type="entry name" value="Leu-bd"/>
</dbReference>
<evidence type="ECO:0000256" key="1">
    <source>
        <dbReference type="ARBA" id="ARBA00010062"/>
    </source>
</evidence>
<dbReference type="InterPro" id="IPR028082">
    <property type="entry name" value="Peripla_BP_I"/>
</dbReference>
<keyword evidence="5" id="KW-1185">Reference proteome</keyword>
<keyword evidence="2" id="KW-0732">Signal</keyword>
<organism evidence="4 5">
    <name type="scientific">Azospira restricta</name>
    <dbReference type="NCBI Taxonomy" id="404405"/>
    <lineage>
        <taxon>Bacteria</taxon>
        <taxon>Pseudomonadati</taxon>
        <taxon>Pseudomonadota</taxon>
        <taxon>Betaproteobacteria</taxon>
        <taxon>Rhodocyclales</taxon>
        <taxon>Rhodocyclaceae</taxon>
        <taxon>Azospira</taxon>
    </lineage>
</organism>
<reference evidence="4" key="1">
    <citation type="submission" date="2020-11" db="EMBL/GenBank/DDBJ databases">
        <title>Azospira restricta DSM 18626 genome sequence.</title>
        <authorList>
            <person name="Moe W.M."/>
        </authorList>
    </citation>
    <scope>NUCLEOTIDE SEQUENCE</scope>
    <source>
        <strain evidence="4">DSM 18626</strain>
    </source>
</reference>
<evidence type="ECO:0000256" key="2">
    <source>
        <dbReference type="ARBA" id="ARBA00022729"/>
    </source>
</evidence>
<dbReference type="PANTHER" id="PTHR30483:SF6">
    <property type="entry name" value="PERIPLASMIC BINDING PROTEIN OF ABC TRANSPORTER FOR NATURAL AMINO ACIDS"/>
    <property type="match status" value="1"/>
</dbReference>
<evidence type="ECO:0000259" key="3">
    <source>
        <dbReference type="Pfam" id="PF13458"/>
    </source>
</evidence>
<proteinExistence type="inferred from homology"/>
<accession>A0A974PWF1</accession>
<protein>
    <submittedName>
        <fullName evidence="4">ABC transporter substrate-binding protein</fullName>
    </submittedName>
</protein>
<dbReference type="SUPFAM" id="SSF53822">
    <property type="entry name" value="Periplasmic binding protein-like I"/>
    <property type="match status" value="1"/>
</dbReference>
<dbReference type="PANTHER" id="PTHR30483">
    <property type="entry name" value="LEUCINE-SPECIFIC-BINDING PROTEIN"/>
    <property type="match status" value="1"/>
</dbReference>
<evidence type="ECO:0000313" key="5">
    <source>
        <dbReference type="Proteomes" id="UP000663444"/>
    </source>
</evidence>
<dbReference type="KEGG" id="ares:IWH25_12440"/>
<dbReference type="Gene3D" id="3.40.50.2300">
    <property type="match status" value="2"/>
</dbReference>
<name>A0A974PWF1_9RHOO</name>
<dbReference type="InterPro" id="IPR051010">
    <property type="entry name" value="BCAA_transport"/>
</dbReference>
<evidence type="ECO:0000313" key="4">
    <source>
        <dbReference type="EMBL" id="QRJ62581.1"/>
    </source>
</evidence>
<dbReference type="AlphaFoldDB" id="A0A974PWF1"/>
<dbReference type="Pfam" id="PF13458">
    <property type="entry name" value="Peripla_BP_6"/>
    <property type="match status" value="1"/>
</dbReference>
<dbReference type="RefSeq" id="WP_203386111.1">
    <property type="nucleotide sequence ID" value="NZ_CP064781.1"/>
</dbReference>
<comment type="similarity">
    <text evidence="1">Belongs to the leucine-binding protein family.</text>
</comment>
<sequence length="426" mass="46284">MDRSDGKLPPGACRGWRRGAALLAGCGLLLCGGPVRAEISDGEIRVGALLDLKSTYAHIAGQGSVVAAQMAIEDMGGSIGGRPIRLVVADHRNDVGETMRVARDWLEKEGIDVIADVLGSPQAHAVQEINRERGDGGAVVFYNGVMSSDLTGRRCAPLGIHWMYDGHAFNTVLGRELTEAGARRWYFVTVDNAFGHNVEASLSAIVRDNGGTVVGAVRHEFGEREIFPKLRQAALSGAEVIALVNAGQDMIQSVRRSYDLLRVSKGETMLAAVATALNDVHLMKPQLAQGLRLSHSFYWNMDAEARTWSQRFFARTGAMPSDLQAGVYSALTHYFKAVQATGSDHGPTVVKKMRELPIRDPIVRNARLREDGRMVHDVFLLRVKAPGEVKEPWDYLEILRRVPGDRAFRPLADGGCPLVAGKASGQ</sequence>
<gene>
    <name evidence="4" type="ORF">IWH25_12440</name>
</gene>